<proteinExistence type="predicted"/>
<sequence length="124" mass="14499">MSTKADHLKNEPHRHTHLLARSFLLSLEPEHRRILRDALIHVENPTLAKTKQKEIVRTFEKATGLGNAISDVMRIDFADRIERASGRILALFGIDLPKLMRAQWRLRSVHITQLSAKNYLYFFW</sequence>
<comment type="caution">
    <text evidence="1">The sequence shown here is derived from an EMBL/GenBank/DDBJ whole genome shotgun (WGS) entry which is preliminary data.</text>
</comment>
<reference evidence="1" key="1">
    <citation type="submission" date="2021-02" db="EMBL/GenBank/DDBJ databases">
        <authorList>
            <person name="Nowell W R."/>
        </authorList>
    </citation>
    <scope>NUCLEOTIDE SEQUENCE</scope>
</reference>
<organism evidence="1 2">
    <name type="scientific">Rotaria socialis</name>
    <dbReference type="NCBI Taxonomy" id="392032"/>
    <lineage>
        <taxon>Eukaryota</taxon>
        <taxon>Metazoa</taxon>
        <taxon>Spiralia</taxon>
        <taxon>Gnathifera</taxon>
        <taxon>Rotifera</taxon>
        <taxon>Eurotatoria</taxon>
        <taxon>Bdelloidea</taxon>
        <taxon>Philodinida</taxon>
        <taxon>Philodinidae</taxon>
        <taxon>Rotaria</taxon>
    </lineage>
</organism>
<dbReference type="Proteomes" id="UP000663848">
    <property type="component" value="Unassembled WGS sequence"/>
</dbReference>
<dbReference type="AlphaFoldDB" id="A0A821AIF2"/>
<accession>A0A821AIF2</accession>
<gene>
    <name evidence="1" type="ORF">QYT958_LOCUS9865</name>
</gene>
<evidence type="ECO:0000313" key="2">
    <source>
        <dbReference type="Proteomes" id="UP000663848"/>
    </source>
</evidence>
<name>A0A821AIF2_9BILA</name>
<protein>
    <submittedName>
        <fullName evidence="1">Uncharacterized protein</fullName>
    </submittedName>
</protein>
<evidence type="ECO:0000313" key="1">
    <source>
        <dbReference type="EMBL" id="CAF4574667.1"/>
    </source>
</evidence>
<dbReference type="EMBL" id="CAJOBR010001069">
    <property type="protein sequence ID" value="CAF4574667.1"/>
    <property type="molecule type" value="Genomic_DNA"/>
</dbReference>